<dbReference type="InterPro" id="IPR029014">
    <property type="entry name" value="NiFe-Hase_large"/>
</dbReference>
<dbReference type="GO" id="GO:0016151">
    <property type="term" value="F:nickel cation binding"/>
    <property type="evidence" value="ECO:0007669"/>
    <property type="project" value="InterPro"/>
</dbReference>
<feature type="binding site" evidence="7">
    <location>
        <position position="482"/>
    </location>
    <ligand>
        <name>Fe cation</name>
        <dbReference type="ChEBI" id="CHEBI:24875"/>
    </ligand>
</feature>
<dbReference type="PROSITE" id="PS00507">
    <property type="entry name" value="NI_HGENASE_L_1"/>
    <property type="match status" value="1"/>
</dbReference>
<dbReference type="EMBL" id="U82565">
    <property type="protein sequence ID" value="AAB49361.1"/>
    <property type="molecule type" value="Genomic_DNA"/>
</dbReference>
<dbReference type="AlphaFoldDB" id="P94155"/>
<dbReference type="Gene3D" id="1.10.645.10">
    <property type="entry name" value="Cytochrome-c3 Hydrogenase, chain B"/>
    <property type="match status" value="1"/>
</dbReference>
<dbReference type="GO" id="GO:0008901">
    <property type="term" value="F:ferredoxin hydrogenase activity"/>
    <property type="evidence" value="ECO:0007669"/>
    <property type="project" value="InterPro"/>
</dbReference>
<evidence type="ECO:0000256" key="6">
    <source>
        <dbReference type="ARBA" id="ARBA00023002"/>
    </source>
</evidence>
<feature type="binding site" evidence="7">
    <location>
        <position position="430"/>
    </location>
    <ligand>
        <name>Mg(2+)</name>
        <dbReference type="ChEBI" id="CHEBI:18420"/>
    </ligand>
</feature>
<proteinExistence type="inferred from homology"/>
<dbReference type="PANTHER" id="PTHR42958">
    <property type="entry name" value="HYDROGENASE-2 LARGE CHAIN"/>
    <property type="match status" value="1"/>
</dbReference>
<dbReference type="Pfam" id="PF00374">
    <property type="entry name" value="NiFeSe_Hases"/>
    <property type="match status" value="2"/>
</dbReference>
<feature type="binding site" evidence="7">
    <location>
        <position position="479"/>
    </location>
    <ligand>
        <name>Ni(2+)</name>
        <dbReference type="ChEBI" id="CHEBI:49786"/>
    </ligand>
</feature>
<keyword evidence="4 7" id="KW-0533">Nickel</keyword>
<dbReference type="PANTHER" id="PTHR42958:SF4">
    <property type="entry name" value="HYDROGENASE EXPRESSION_FORMATION PROTEIN HUPK"/>
    <property type="match status" value="1"/>
</dbReference>
<sequence length="485" mass="52532">MTRLIVGPFNRVEGDLEVQLDIADGQVRTAKVNAPMFRGFEQILLGKLPMDALVYAPRICGICSVSQSVAAARALEDATGVIAPLNGQLLTNLMLATENLADHLTHFYLFFMPDFARAIYASWAWHGTVHERFAAQQGRHAKLALAARQRWFTLLGMLGGKWPHTQSIQPGGSSRAVDASERIRLLVKVREFRSFLEQTLFGAPLEEVAALDSEQALRDWHAGAPDAGDFRLFLSLSWALGLDSMGPGPGLYMSNGAYPLSERGFRFAQGVWDAAAGTVSELDTAAISEDATHAFLAADGRPRHPAEGVTLPEVDKPGAYTWNKAPRLNGRVLETGAIARQMVDGHLLVRDAVARCGGVVYTRVLARLLELALIVPAMEHWIQSVRIGEPCFSPSTLPSDVDGVGLTEAARGSLGHWVSIREGRIANYQIVAPTSWNFSPRDASGTPGALEAALVGAPVMTDEQTPVAVQHIVRSFDPCMVCTVH</sequence>
<keyword evidence="7" id="KW-0460">Magnesium</keyword>
<comment type="subcellular location">
    <subcellularLocation>
        <location evidence="2">Cell envelope</location>
    </subcellularLocation>
</comment>
<dbReference type="GO" id="GO:0030313">
    <property type="term" value="C:cell envelope"/>
    <property type="evidence" value="ECO:0007669"/>
    <property type="project" value="UniProtKB-SubCell"/>
</dbReference>
<feature type="binding site" evidence="7">
    <location>
        <position position="485"/>
    </location>
    <ligand>
        <name>Mg(2+)</name>
        <dbReference type="ChEBI" id="CHEBI:18420"/>
    </ligand>
</feature>
<reference evidence="8" key="1">
    <citation type="journal article" date="1997" name="J. Bacteriol.">
        <title>A hydrogen-sensing system in transcriptional regulation of hydrogenase gene expression in Alcaligenes species.</title>
        <authorList>
            <person name="Lenz O."/>
            <person name="Strack A."/>
            <person name="Tran-Betcke A."/>
            <person name="Friedrich B."/>
        </authorList>
    </citation>
    <scope>NUCLEOTIDE SEQUENCE</scope>
    <source>
        <strain evidence="8">M50</strain>
    </source>
</reference>
<dbReference type="SUPFAM" id="SSF56762">
    <property type="entry name" value="HydB/Nqo4-like"/>
    <property type="match status" value="1"/>
</dbReference>
<feature type="binding site" evidence="7">
    <location>
        <position position="60"/>
    </location>
    <ligand>
        <name>Ni(2+)</name>
        <dbReference type="ChEBI" id="CHEBI:49786"/>
    </ligand>
</feature>
<evidence type="ECO:0000256" key="5">
    <source>
        <dbReference type="ARBA" id="ARBA00022723"/>
    </source>
</evidence>
<organism evidence="8">
    <name type="scientific">Alcaligenes hydrogenophilus</name>
    <dbReference type="NCBI Taxonomy" id="516"/>
    <lineage>
        <taxon>Bacteria</taxon>
        <taxon>Pseudomonadati</taxon>
        <taxon>Pseudomonadota</taxon>
        <taxon>Betaproteobacteria</taxon>
        <taxon>Burkholderiales</taxon>
        <taxon>Alcaligenaceae</taxon>
        <taxon>Alcaligenes</taxon>
    </lineage>
</organism>
<feature type="binding site" evidence="7">
    <location>
        <position position="63"/>
    </location>
    <ligand>
        <name>Ni(2+)</name>
        <dbReference type="ChEBI" id="CHEBI:49786"/>
    </ligand>
</feature>
<protein>
    <submittedName>
        <fullName evidence="8">[NiFe] hydrogenase-like protein large subunit</fullName>
    </submittedName>
</protein>
<feature type="binding site" evidence="7">
    <location>
        <position position="63"/>
    </location>
    <ligand>
        <name>Fe cation</name>
        <dbReference type="ChEBI" id="CHEBI:24875"/>
    </ligand>
</feature>
<evidence type="ECO:0000256" key="7">
    <source>
        <dbReference type="PIRSR" id="PIRSR601501-1"/>
    </source>
</evidence>
<gene>
    <name evidence="8" type="primary">hoxC</name>
</gene>
<evidence type="ECO:0000256" key="1">
    <source>
        <dbReference type="ARBA" id="ARBA00001967"/>
    </source>
</evidence>
<dbReference type="InterPro" id="IPR018194">
    <property type="entry name" value="Ni-dep_hyd_lsu_Ni_BS"/>
</dbReference>
<dbReference type="InterPro" id="IPR001501">
    <property type="entry name" value="Ni-dep_hyd_lsu"/>
</dbReference>
<comment type="cofactor">
    <cofactor evidence="1 7">
        <name>Ni(2+)</name>
        <dbReference type="ChEBI" id="CHEBI:49786"/>
    </cofactor>
</comment>
<accession>P94155</accession>
<dbReference type="InterPro" id="IPR050867">
    <property type="entry name" value="NiFe/NiFeSe_hydrgnase_LSU"/>
</dbReference>
<keyword evidence="7" id="KW-0408">Iron</keyword>
<keyword evidence="6" id="KW-0560">Oxidoreductase</keyword>
<evidence type="ECO:0000256" key="3">
    <source>
        <dbReference type="ARBA" id="ARBA00009292"/>
    </source>
</evidence>
<evidence type="ECO:0000313" key="8">
    <source>
        <dbReference type="EMBL" id="AAB49361.1"/>
    </source>
</evidence>
<feature type="binding site" evidence="7">
    <location>
        <position position="41"/>
    </location>
    <ligand>
        <name>Mg(2+)</name>
        <dbReference type="ChEBI" id="CHEBI:18420"/>
    </ligand>
</feature>
<evidence type="ECO:0000256" key="2">
    <source>
        <dbReference type="ARBA" id="ARBA00004196"/>
    </source>
</evidence>
<keyword evidence="5 7" id="KW-0479">Metal-binding</keyword>
<evidence type="ECO:0000256" key="4">
    <source>
        <dbReference type="ARBA" id="ARBA00022596"/>
    </source>
</evidence>
<comment type="similarity">
    <text evidence="3">Belongs to the [NiFe]/[NiFeSe] hydrogenase large subunit family.</text>
</comment>
<name>P94155_ALCHY</name>
<comment type="cofactor">
    <cofactor evidence="7">
        <name>Fe cation</name>
        <dbReference type="ChEBI" id="CHEBI:24875"/>
    </cofactor>
</comment>